<evidence type="ECO:0000256" key="8">
    <source>
        <dbReference type="RuleBase" id="RU363034"/>
    </source>
</evidence>
<comment type="subcellular location">
    <subcellularLocation>
        <location evidence="1">Secreted</location>
    </subcellularLocation>
</comment>
<feature type="chain" id="PRO_5015120349" evidence="9">
    <location>
        <begin position="18"/>
        <end position="260"/>
    </location>
</feature>
<reference evidence="11" key="1">
    <citation type="submission" date="2017-02" db="EMBL/GenBank/DDBJ databases">
        <title>Prediction and expression profiling of allergens in Periplaneta americana developmental transcriptome.</title>
        <authorList>
            <person name="Song X."/>
            <person name="Li W."/>
        </authorList>
    </citation>
    <scope>NUCLEOTIDE SEQUENCE</scope>
</reference>
<dbReference type="PANTHER" id="PTHR24276:SF98">
    <property type="entry name" value="FI18310P1-RELATED"/>
    <property type="match status" value="1"/>
</dbReference>
<evidence type="ECO:0000256" key="9">
    <source>
        <dbReference type="SAM" id="SignalP"/>
    </source>
</evidence>
<evidence type="ECO:0000256" key="4">
    <source>
        <dbReference type="ARBA" id="ARBA00022670"/>
    </source>
</evidence>
<keyword evidence="3" id="KW-0964">Secreted</keyword>
<dbReference type="PROSITE" id="PS00134">
    <property type="entry name" value="TRYPSIN_HIS"/>
    <property type="match status" value="1"/>
</dbReference>
<dbReference type="InterPro" id="IPR009003">
    <property type="entry name" value="Peptidase_S1_PA"/>
</dbReference>
<proteinExistence type="evidence at transcript level"/>
<dbReference type="GeneID" id="138696075"/>
<dbReference type="InterPro" id="IPR033116">
    <property type="entry name" value="TRYPSIN_SER"/>
</dbReference>
<protein>
    <submittedName>
        <fullName evidence="11">Putative Per a allergen</fullName>
    </submittedName>
</protein>
<sequence>MWLLYIVALSVLINTEALRPNKRPSHLSNRPIVGGDNAKINNFPYQISLGSFINKKERKTDHFCGGSIISADWVLTAAHCVHGSDAEELAVRVGTDVIDDGGYVHEVTEVIAHENYDPETTNYDIALLRIAKPFEIGPKVQPIPLNNYPIRKGAIVVVSGWGTTTEGGDVAVNLQKVEVPIVPQWECKLLYGEDKVTDYMFCGGRAGKDSCQGDSGGPVVANGIQIGVVSWGIGCARAGYPGIYTNIYNLRKWIHEKSGV</sequence>
<evidence type="ECO:0000256" key="2">
    <source>
        <dbReference type="ARBA" id="ARBA00007664"/>
    </source>
</evidence>
<keyword evidence="7" id="KW-1015">Disulfide bond</keyword>
<evidence type="ECO:0000256" key="6">
    <source>
        <dbReference type="ARBA" id="ARBA00022825"/>
    </source>
</evidence>
<dbReference type="InterPro" id="IPR050430">
    <property type="entry name" value="Peptidase_S1"/>
</dbReference>
<keyword evidence="6 8" id="KW-0720">Serine protease</keyword>
<evidence type="ECO:0000256" key="1">
    <source>
        <dbReference type="ARBA" id="ARBA00004613"/>
    </source>
</evidence>
<dbReference type="GO" id="GO:0016485">
    <property type="term" value="P:protein processing"/>
    <property type="evidence" value="ECO:0007669"/>
    <property type="project" value="UniProtKB-ARBA"/>
</dbReference>
<feature type="domain" description="Peptidase S1" evidence="10">
    <location>
        <begin position="32"/>
        <end position="259"/>
    </location>
</feature>
<dbReference type="InterPro" id="IPR043504">
    <property type="entry name" value="Peptidase_S1_PA_chymotrypsin"/>
</dbReference>
<name>A0A2P0XIZ5_PERAM</name>
<evidence type="ECO:0000256" key="3">
    <source>
        <dbReference type="ARBA" id="ARBA00022525"/>
    </source>
</evidence>
<dbReference type="RefSeq" id="XP_069676704.1">
    <property type="nucleotide sequence ID" value="XM_069820603.1"/>
</dbReference>
<dbReference type="Pfam" id="PF00089">
    <property type="entry name" value="Trypsin"/>
    <property type="match status" value="1"/>
</dbReference>
<evidence type="ECO:0000256" key="5">
    <source>
        <dbReference type="ARBA" id="ARBA00022801"/>
    </source>
</evidence>
<dbReference type="SUPFAM" id="SSF50494">
    <property type="entry name" value="Trypsin-like serine proteases"/>
    <property type="match status" value="1"/>
</dbReference>
<dbReference type="EMBL" id="KY661310">
    <property type="protein sequence ID" value="AVA17397.1"/>
    <property type="molecule type" value="mRNA"/>
</dbReference>
<evidence type="ECO:0000313" key="11">
    <source>
        <dbReference type="EMBL" id="AVA17397.1"/>
    </source>
</evidence>
<dbReference type="GO" id="GO:0004252">
    <property type="term" value="F:serine-type endopeptidase activity"/>
    <property type="evidence" value="ECO:0007669"/>
    <property type="project" value="InterPro"/>
</dbReference>
<dbReference type="AlphaFoldDB" id="A0A2P0XIZ5"/>
<dbReference type="InterPro" id="IPR018114">
    <property type="entry name" value="TRYPSIN_HIS"/>
</dbReference>
<dbReference type="PANTHER" id="PTHR24276">
    <property type="entry name" value="POLYSERASE-RELATED"/>
    <property type="match status" value="1"/>
</dbReference>
<comment type="similarity">
    <text evidence="2">Belongs to the peptidase S1 family.</text>
</comment>
<dbReference type="PRINTS" id="PR00722">
    <property type="entry name" value="CHYMOTRYPSIN"/>
</dbReference>
<keyword evidence="5 8" id="KW-0378">Hydrolase</keyword>
<dbReference type="InterPro" id="IPR001254">
    <property type="entry name" value="Trypsin_dom"/>
</dbReference>
<keyword evidence="4 8" id="KW-0645">Protease</keyword>
<dbReference type="GO" id="GO:0005576">
    <property type="term" value="C:extracellular region"/>
    <property type="evidence" value="ECO:0007669"/>
    <property type="project" value="UniProtKB-SubCell"/>
</dbReference>
<dbReference type="InterPro" id="IPR001314">
    <property type="entry name" value="Peptidase_S1A"/>
</dbReference>
<dbReference type="PROSITE" id="PS00135">
    <property type="entry name" value="TRYPSIN_SER"/>
    <property type="match status" value="1"/>
</dbReference>
<organism evidence="11">
    <name type="scientific">Periplaneta americana</name>
    <name type="common">American cockroach</name>
    <name type="synonym">Blatta americana</name>
    <dbReference type="NCBI Taxonomy" id="6978"/>
    <lineage>
        <taxon>Eukaryota</taxon>
        <taxon>Metazoa</taxon>
        <taxon>Ecdysozoa</taxon>
        <taxon>Arthropoda</taxon>
        <taxon>Hexapoda</taxon>
        <taxon>Insecta</taxon>
        <taxon>Pterygota</taxon>
        <taxon>Neoptera</taxon>
        <taxon>Polyneoptera</taxon>
        <taxon>Dictyoptera</taxon>
        <taxon>Blattodea</taxon>
        <taxon>Blattoidea</taxon>
        <taxon>Blattidae</taxon>
        <taxon>Blattinae</taxon>
        <taxon>Periplaneta</taxon>
    </lineage>
</organism>
<keyword evidence="9" id="KW-0732">Signal</keyword>
<evidence type="ECO:0000256" key="7">
    <source>
        <dbReference type="ARBA" id="ARBA00023157"/>
    </source>
</evidence>
<accession>A0A2P0XIZ5</accession>
<evidence type="ECO:0000259" key="10">
    <source>
        <dbReference type="PROSITE" id="PS50240"/>
    </source>
</evidence>
<dbReference type="FunFam" id="2.40.10.10:FF:000047">
    <property type="entry name" value="Trypsin eta"/>
    <property type="match status" value="1"/>
</dbReference>
<dbReference type="CDD" id="cd00190">
    <property type="entry name" value="Tryp_SPc"/>
    <property type="match status" value="1"/>
</dbReference>
<dbReference type="SMART" id="SM00020">
    <property type="entry name" value="Tryp_SPc"/>
    <property type="match status" value="1"/>
</dbReference>
<feature type="signal peptide" evidence="9">
    <location>
        <begin position="1"/>
        <end position="17"/>
    </location>
</feature>
<dbReference type="Gene3D" id="2.40.10.10">
    <property type="entry name" value="Trypsin-like serine proteases"/>
    <property type="match status" value="1"/>
</dbReference>
<dbReference type="PROSITE" id="PS50240">
    <property type="entry name" value="TRYPSIN_DOM"/>
    <property type="match status" value="1"/>
</dbReference>
<dbReference type="KEGG" id="pame:138696075"/>